<keyword evidence="1" id="KW-0732">Signal</keyword>
<gene>
    <name evidence="2" type="ORF">BDZ83DRAFT_191192</name>
</gene>
<reference evidence="2" key="1">
    <citation type="submission" date="2021-12" db="EMBL/GenBank/DDBJ databases">
        <title>Comparative genomics, transcriptomics and evolutionary studies reveal genomic signatures of adaptation to plant cell wall in hemibiotrophic fungi.</title>
        <authorList>
            <consortium name="DOE Joint Genome Institute"/>
            <person name="Baroncelli R."/>
            <person name="Diaz J.F."/>
            <person name="Benocci T."/>
            <person name="Peng M."/>
            <person name="Battaglia E."/>
            <person name="Haridas S."/>
            <person name="Andreopoulos W."/>
            <person name="Labutti K."/>
            <person name="Pangilinan J."/>
            <person name="Floch G.L."/>
            <person name="Makela M.R."/>
            <person name="Henrissat B."/>
            <person name="Grigoriev I.V."/>
            <person name="Crouch J.A."/>
            <person name="De Vries R.P."/>
            <person name="Sukno S.A."/>
            <person name="Thon M.R."/>
        </authorList>
    </citation>
    <scope>NUCLEOTIDE SEQUENCE</scope>
    <source>
        <strain evidence="2">CBS 112980</strain>
    </source>
</reference>
<keyword evidence="3" id="KW-1185">Reference proteome</keyword>
<name>A0AAD8XBG9_GLOAC</name>
<evidence type="ECO:0000313" key="2">
    <source>
        <dbReference type="EMBL" id="KAK1706610.1"/>
    </source>
</evidence>
<dbReference type="Proteomes" id="UP001244207">
    <property type="component" value="Unassembled WGS sequence"/>
</dbReference>
<accession>A0AAD8XBG9</accession>
<feature type="signal peptide" evidence="1">
    <location>
        <begin position="1"/>
        <end position="19"/>
    </location>
</feature>
<proteinExistence type="predicted"/>
<evidence type="ECO:0000313" key="3">
    <source>
        <dbReference type="Proteomes" id="UP001244207"/>
    </source>
</evidence>
<dbReference type="AlphaFoldDB" id="A0AAD8XBG9"/>
<organism evidence="2 3">
    <name type="scientific">Glomerella acutata</name>
    <name type="common">Colletotrichum acutatum</name>
    <dbReference type="NCBI Taxonomy" id="27357"/>
    <lineage>
        <taxon>Eukaryota</taxon>
        <taxon>Fungi</taxon>
        <taxon>Dikarya</taxon>
        <taxon>Ascomycota</taxon>
        <taxon>Pezizomycotina</taxon>
        <taxon>Sordariomycetes</taxon>
        <taxon>Hypocreomycetidae</taxon>
        <taxon>Glomerellales</taxon>
        <taxon>Glomerellaceae</taxon>
        <taxon>Colletotrichum</taxon>
        <taxon>Colletotrichum acutatum species complex</taxon>
    </lineage>
</organism>
<evidence type="ECO:0000256" key="1">
    <source>
        <dbReference type="SAM" id="SignalP"/>
    </source>
</evidence>
<sequence length="98" mass="10943">MMPISFMMVILGGITISLATAIPKTSPPMREQDIFPCNCIFVVNKWNSVRADRIASYDCCYLAGGRWNSATCPLNYRNPQEVRRFSKCCEKNGGLGCI</sequence>
<dbReference type="GeneID" id="85385493"/>
<dbReference type="RefSeq" id="XP_060357865.1">
    <property type="nucleotide sequence ID" value="XM_060501594.1"/>
</dbReference>
<comment type="caution">
    <text evidence="2">The sequence shown here is derived from an EMBL/GenBank/DDBJ whole genome shotgun (WGS) entry which is preliminary data.</text>
</comment>
<feature type="chain" id="PRO_5042230897" evidence="1">
    <location>
        <begin position="20"/>
        <end position="98"/>
    </location>
</feature>
<protein>
    <submittedName>
        <fullName evidence="2">Uncharacterized protein</fullName>
    </submittedName>
</protein>
<dbReference type="EMBL" id="JAHMHS010000224">
    <property type="protein sequence ID" value="KAK1706610.1"/>
    <property type="molecule type" value="Genomic_DNA"/>
</dbReference>